<evidence type="ECO:0008006" key="4">
    <source>
        <dbReference type="Google" id="ProtNLM"/>
    </source>
</evidence>
<dbReference type="EMBL" id="CP058554">
    <property type="protein sequence ID" value="QMV72680.1"/>
    <property type="molecule type" value="Genomic_DNA"/>
</dbReference>
<organism evidence="2 3">
    <name type="scientific">Comamonas piscis</name>
    <dbReference type="NCBI Taxonomy" id="1562974"/>
    <lineage>
        <taxon>Bacteria</taxon>
        <taxon>Pseudomonadati</taxon>
        <taxon>Pseudomonadota</taxon>
        <taxon>Betaproteobacteria</taxon>
        <taxon>Burkholderiales</taxon>
        <taxon>Comamonadaceae</taxon>
        <taxon>Comamonas</taxon>
    </lineage>
</organism>
<dbReference type="AlphaFoldDB" id="A0A7G5EFA5"/>
<keyword evidence="3" id="KW-1185">Reference proteome</keyword>
<keyword evidence="1" id="KW-1133">Transmembrane helix</keyword>
<dbReference type="KEGG" id="cpis:HS961_07400"/>
<feature type="transmembrane region" description="Helical" evidence="1">
    <location>
        <begin position="106"/>
        <end position="124"/>
    </location>
</feature>
<proteinExistence type="predicted"/>
<sequence length="128" mass="14040">MDTEKIAKDAVDKVEETANDVLEGADKAVSQTRRAVKSAAQKAERAIDEYGHEKNHSIDHIASRAQDWAERGIGIAADSSHRAREQFYRAQERANEYVSDQPGKSMAIAMAAGAALATLVIMATRRRD</sequence>
<protein>
    <recommendedName>
        <fullName evidence="4">DUF883 family protein</fullName>
    </recommendedName>
</protein>
<evidence type="ECO:0000313" key="3">
    <source>
        <dbReference type="Proteomes" id="UP000515240"/>
    </source>
</evidence>
<name>A0A7G5EFA5_9BURK</name>
<reference evidence="2 3" key="1">
    <citation type="journal article" date="2020" name="G3 (Bethesda)">
        <title>CeMbio - The Caenorhabditis elegans Microbiome Resource.</title>
        <authorList>
            <person name="Dirksen P."/>
            <person name="Assie A."/>
            <person name="Zimmermann J."/>
            <person name="Zhang F."/>
            <person name="Tietje A.M."/>
            <person name="Marsh S.A."/>
            <person name="Felix M.A."/>
            <person name="Shapira M."/>
            <person name="Kaleta C."/>
            <person name="Schulenburg H."/>
            <person name="Samuel B."/>
        </authorList>
    </citation>
    <scope>NUCLEOTIDE SEQUENCE [LARGE SCALE GENOMIC DNA]</scope>
    <source>
        <strain evidence="2 3">BIGb0172</strain>
    </source>
</reference>
<evidence type="ECO:0000313" key="2">
    <source>
        <dbReference type="EMBL" id="QMV72680.1"/>
    </source>
</evidence>
<evidence type="ECO:0000256" key="1">
    <source>
        <dbReference type="SAM" id="Phobius"/>
    </source>
</evidence>
<dbReference type="Proteomes" id="UP000515240">
    <property type="component" value="Chromosome"/>
</dbReference>
<keyword evidence="1" id="KW-0472">Membrane</keyword>
<gene>
    <name evidence="2" type="ORF">HS961_07400</name>
</gene>
<dbReference type="RefSeq" id="WP_182327094.1">
    <property type="nucleotide sequence ID" value="NZ_CP058554.1"/>
</dbReference>
<accession>A0A7G5EFA5</accession>
<keyword evidence="1" id="KW-0812">Transmembrane</keyword>